<name>A0A8J6AGB0_GALPY</name>
<evidence type="ECO:0000259" key="13">
    <source>
        <dbReference type="PROSITE" id="PS50262"/>
    </source>
</evidence>
<dbReference type="Pfam" id="PF13853">
    <property type="entry name" value="7tm_4"/>
    <property type="match status" value="2"/>
</dbReference>
<feature type="transmembrane region" description="Helical" evidence="12">
    <location>
        <begin position="129"/>
        <end position="151"/>
    </location>
</feature>
<accession>A0A8J6AGB0</accession>
<keyword evidence="4" id="KW-0716">Sensory transduction</keyword>
<keyword evidence="6" id="KW-0552">Olfaction</keyword>
<evidence type="ECO:0000313" key="15">
    <source>
        <dbReference type="Proteomes" id="UP000700334"/>
    </source>
</evidence>
<gene>
    <name evidence="14" type="ORF">J0S82_011724</name>
</gene>
<dbReference type="GO" id="GO:0004930">
    <property type="term" value="F:G protein-coupled receptor activity"/>
    <property type="evidence" value="ECO:0007669"/>
    <property type="project" value="UniProtKB-KW"/>
</dbReference>
<evidence type="ECO:0000256" key="8">
    <source>
        <dbReference type="ARBA" id="ARBA00023040"/>
    </source>
</evidence>
<keyword evidence="7 12" id="KW-1133">Transmembrane helix</keyword>
<sequence length="594" mass="66560">FILLGLFPEFQYPSLLVYLILLVYLVTFTGNSILIFLIWVDSSLHTPMYFLLSHLSLIDLLYISSSVPKMVINHFLGKHNISHVGCGVQMFFCLTLGGAECVLLTLMSYDRFVAVCKPLHYTIIMNSKVCLLMVATSWTGGTLNSLIQTIYTMHFPVCGLKEINHFFCEMPAILKLSCEDTSDYEMGVMVVSIIFIIIPFCLIMSSYIRIFLTVLRMNSPEGRNKALATCSSHLTVVSLYLGPGIVVYMTPGSSHTPALDQVLSVFYTIVTPMLNPLIYTLLHFFSMVGGNESSVTDFILVGLFPEFQHSIVLNSMIIFIYILAFLGNTLLIILIWADTRLHTPMYLLLSQLSLIDLTLTSTIVPKMASNFFTGEKRISRIGCGTQSFFFLMLGMSECLILTLMAYDRYVAVCIPLRYPTIMSPRFCLNMVTGCWVGGSISSFIHTVYPMHFPICGSREIHHFFCEVPVLIKLSCEDTSVYQLVVVVTSIVLLVVPFSLITASYTLIFLTVLRINSVKGRKKALATCSSHLTVVSLFFGPNIFIYMSFTSSHSPEQDQALSLFSNVLTPMLNPLIYSLRNKEVVAALRKLMGRC</sequence>
<dbReference type="FunFam" id="1.20.1070.10:FF:000008">
    <property type="entry name" value="Olfactory receptor"/>
    <property type="match status" value="2"/>
</dbReference>
<feature type="transmembrane region" description="Helical" evidence="12">
    <location>
        <begin position="426"/>
        <end position="448"/>
    </location>
</feature>
<dbReference type="GO" id="GO:0005886">
    <property type="term" value="C:plasma membrane"/>
    <property type="evidence" value="ECO:0007669"/>
    <property type="project" value="UniProtKB-SubCell"/>
</dbReference>
<dbReference type="InterPro" id="IPR000725">
    <property type="entry name" value="Olfact_rcpt"/>
</dbReference>
<dbReference type="Proteomes" id="UP000700334">
    <property type="component" value="Unassembled WGS sequence"/>
</dbReference>
<evidence type="ECO:0000256" key="5">
    <source>
        <dbReference type="ARBA" id="ARBA00022692"/>
    </source>
</evidence>
<feature type="transmembrane region" description="Helical" evidence="12">
    <location>
        <begin position="262"/>
        <end position="282"/>
    </location>
</feature>
<comment type="function">
    <text evidence="1">Putative odorant or sperm cell receptor.</text>
</comment>
<feature type="transmembrane region" description="Helical" evidence="12">
    <location>
        <begin position="47"/>
        <end position="67"/>
    </location>
</feature>
<dbReference type="EMBL" id="JAGFMF010011492">
    <property type="protein sequence ID" value="KAG8521144.1"/>
    <property type="molecule type" value="Genomic_DNA"/>
</dbReference>
<feature type="transmembrane region" description="Helical" evidence="12">
    <location>
        <begin position="226"/>
        <end position="250"/>
    </location>
</feature>
<dbReference type="InterPro" id="IPR017452">
    <property type="entry name" value="GPCR_Rhodpsn_7TM"/>
</dbReference>
<dbReference type="InterPro" id="IPR000276">
    <property type="entry name" value="GPCR_Rhodpsn"/>
</dbReference>
<keyword evidence="11 14" id="KW-0675">Receptor</keyword>
<dbReference type="PRINTS" id="PR00237">
    <property type="entry name" value="GPCRRHODOPSN"/>
</dbReference>
<evidence type="ECO:0000256" key="6">
    <source>
        <dbReference type="ARBA" id="ARBA00022725"/>
    </source>
</evidence>
<dbReference type="PROSITE" id="PS50262">
    <property type="entry name" value="G_PROTEIN_RECEP_F1_2"/>
    <property type="match status" value="2"/>
</dbReference>
<comment type="subcellular location">
    <subcellularLocation>
        <location evidence="2">Cell membrane</location>
        <topology evidence="2">Multi-pass membrane protein</topology>
    </subcellularLocation>
</comment>
<evidence type="ECO:0000256" key="9">
    <source>
        <dbReference type="ARBA" id="ARBA00023136"/>
    </source>
</evidence>
<feature type="transmembrane region" description="Helical" evidence="12">
    <location>
        <begin position="523"/>
        <end position="548"/>
    </location>
</feature>
<organism evidence="14 15">
    <name type="scientific">Galemys pyrenaicus</name>
    <name type="common">Iberian desman</name>
    <name type="synonym">Pyrenean desman</name>
    <dbReference type="NCBI Taxonomy" id="202257"/>
    <lineage>
        <taxon>Eukaryota</taxon>
        <taxon>Metazoa</taxon>
        <taxon>Chordata</taxon>
        <taxon>Craniata</taxon>
        <taxon>Vertebrata</taxon>
        <taxon>Euteleostomi</taxon>
        <taxon>Mammalia</taxon>
        <taxon>Eutheria</taxon>
        <taxon>Laurasiatheria</taxon>
        <taxon>Eulipotyphla</taxon>
        <taxon>Talpidae</taxon>
        <taxon>Galemys</taxon>
    </lineage>
</organism>
<keyword evidence="8 11" id="KW-0297">G-protein coupled receptor</keyword>
<keyword evidence="5 11" id="KW-0812">Transmembrane</keyword>
<evidence type="ECO:0000256" key="1">
    <source>
        <dbReference type="ARBA" id="ARBA00003929"/>
    </source>
</evidence>
<comment type="similarity">
    <text evidence="11">Belongs to the G-protein coupled receptor 1 family.</text>
</comment>
<proteinExistence type="inferred from homology"/>
<evidence type="ECO:0000256" key="12">
    <source>
        <dbReference type="SAM" id="Phobius"/>
    </source>
</evidence>
<feature type="transmembrane region" description="Helical" evidence="12">
    <location>
        <begin position="318"/>
        <end position="337"/>
    </location>
</feature>
<evidence type="ECO:0000256" key="2">
    <source>
        <dbReference type="ARBA" id="ARBA00004651"/>
    </source>
</evidence>
<dbReference type="Gene3D" id="1.20.1070.10">
    <property type="entry name" value="Rhodopsin 7-helix transmembrane proteins"/>
    <property type="match status" value="2"/>
</dbReference>
<dbReference type="AlphaFoldDB" id="A0A8J6AGB0"/>
<dbReference type="PANTHER" id="PTHR26453">
    <property type="entry name" value="OLFACTORY RECEPTOR"/>
    <property type="match status" value="1"/>
</dbReference>
<dbReference type="CDD" id="cd15421">
    <property type="entry name" value="7tmA_OR2T-like"/>
    <property type="match status" value="2"/>
</dbReference>
<keyword evidence="15" id="KW-1185">Reference proteome</keyword>
<evidence type="ECO:0000256" key="11">
    <source>
        <dbReference type="RuleBase" id="RU000688"/>
    </source>
</evidence>
<dbReference type="SUPFAM" id="SSF81321">
    <property type="entry name" value="Family A G protein-coupled receptor-like"/>
    <property type="match status" value="2"/>
</dbReference>
<evidence type="ECO:0000256" key="10">
    <source>
        <dbReference type="ARBA" id="ARBA00023224"/>
    </source>
</evidence>
<dbReference type="OrthoDB" id="9659296at2759"/>
<evidence type="ECO:0000256" key="3">
    <source>
        <dbReference type="ARBA" id="ARBA00022475"/>
    </source>
</evidence>
<feature type="transmembrane region" description="Helical" evidence="12">
    <location>
        <begin position="87"/>
        <end position="109"/>
    </location>
</feature>
<evidence type="ECO:0000256" key="4">
    <source>
        <dbReference type="ARBA" id="ARBA00022606"/>
    </source>
</evidence>
<feature type="non-terminal residue" evidence="14">
    <location>
        <position position="1"/>
    </location>
</feature>
<feature type="transmembrane region" description="Helical" evidence="12">
    <location>
        <begin position="480"/>
        <end position="511"/>
    </location>
</feature>
<feature type="transmembrane region" description="Helical" evidence="12">
    <location>
        <begin position="388"/>
        <end position="406"/>
    </location>
</feature>
<keyword evidence="3" id="KW-1003">Cell membrane</keyword>
<feature type="transmembrane region" description="Helical" evidence="12">
    <location>
        <begin position="560"/>
        <end position="578"/>
    </location>
</feature>
<feature type="transmembrane region" description="Helical" evidence="12">
    <location>
        <begin position="189"/>
        <end position="214"/>
    </location>
</feature>
<dbReference type="PROSITE" id="PS00237">
    <property type="entry name" value="G_PROTEIN_RECEP_F1_1"/>
    <property type="match status" value="2"/>
</dbReference>
<keyword evidence="9 12" id="KW-0472">Membrane</keyword>
<evidence type="ECO:0000256" key="7">
    <source>
        <dbReference type="ARBA" id="ARBA00022989"/>
    </source>
</evidence>
<dbReference type="GO" id="GO:0004984">
    <property type="term" value="F:olfactory receptor activity"/>
    <property type="evidence" value="ECO:0007669"/>
    <property type="project" value="InterPro"/>
</dbReference>
<feature type="non-terminal residue" evidence="14">
    <location>
        <position position="594"/>
    </location>
</feature>
<reference evidence="14" key="1">
    <citation type="journal article" date="2021" name="Evol. Appl.">
        <title>The genome of the Pyrenean desman and the effects of bottlenecks and inbreeding on the genomic landscape of an endangered species.</title>
        <authorList>
            <person name="Escoda L."/>
            <person name="Castresana J."/>
        </authorList>
    </citation>
    <scope>NUCLEOTIDE SEQUENCE</scope>
    <source>
        <strain evidence="14">IBE-C5619</strain>
    </source>
</reference>
<dbReference type="PRINTS" id="PR00245">
    <property type="entry name" value="OLFACTORYR"/>
</dbReference>
<feature type="domain" description="G-protein coupled receptors family 1 profile" evidence="13">
    <location>
        <begin position="30"/>
        <end position="279"/>
    </location>
</feature>
<comment type="caution">
    <text evidence="14">The sequence shown here is derived from an EMBL/GenBank/DDBJ whole genome shotgun (WGS) entry which is preliminary data.</text>
</comment>
<feature type="transmembrane region" description="Helical" evidence="12">
    <location>
        <begin position="15"/>
        <end position="40"/>
    </location>
</feature>
<keyword evidence="10 11" id="KW-0807">Transducer</keyword>
<feature type="domain" description="G-protein coupled receptors family 1 profile" evidence="13">
    <location>
        <begin position="327"/>
        <end position="576"/>
    </location>
</feature>
<evidence type="ECO:0000313" key="14">
    <source>
        <dbReference type="EMBL" id="KAG8521144.1"/>
    </source>
</evidence>
<protein>
    <submittedName>
        <fullName evidence="14">Olfactory receptor 2L3</fullName>
    </submittedName>
</protein>